<feature type="repeat" description="PPR" evidence="3">
    <location>
        <begin position="368"/>
        <end position="402"/>
    </location>
</feature>
<feature type="region of interest" description="Disordered" evidence="4">
    <location>
        <begin position="565"/>
        <end position="590"/>
    </location>
</feature>
<dbReference type="InterPro" id="IPR044179">
    <property type="entry name" value="PPR5-like"/>
</dbReference>
<evidence type="ECO:0000256" key="1">
    <source>
        <dbReference type="ARBA" id="ARBA00007626"/>
    </source>
</evidence>
<proteinExistence type="inferred from homology"/>
<feature type="repeat" description="PPR" evidence="3">
    <location>
        <begin position="332"/>
        <end position="367"/>
    </location>
</feature>
<dbReference type="NCBIfam" id="TIGR00756">
    <property type="entry name" value="PPR"/>
    <property type="match status" value="5"/>
</dbReference>
<reference evidence="5 6" key="1">
    <citation type="journal article" date="2022" name="Nat. Plants">
        <title>Genomes of leafy and leafless Platanthera orchids illuminate the evolution of mycoheterotrophy.</title>
        <authorList>
            <person name="Li M.H."/>
            <person name="Liu K.W."/>
            <person name="Li Z."/>
            <person name="Lu H.C."/>
            <person name="Ye Q.L."/>
            <person name="Zhang D."/>
            <person name="Wang J.Y."/>
            <person name="Li Y.F."/>
            <person name="Zhong Z.M."/>
            <person name="Liu X."/>
            <person name="Yu X."/>
            <person name="Liu D.K."/>
            <person name="Tu X.D."/>
            <person name="Liu B."/>
            <person name="Hao Y."/>
            <person name="Liao X.Y."/>
            <person name="Jiang Y.T."/>
            <person name="Sun W.H."/>
            <person name="Chen J."/>
            <person name="Chen Y.Q."/>
            <person name="Ai Y."/>
            <person name="Zhai J.W."/>
            <person name="Wu S.S."/>
            <person name="Zhou Z."/>
            <person name="Hsiao Y.Y."/>
            <person name="Wu W.L."/>
            <person name="Chen Y.Y."/>
            <person name="Lin Y.F."/>
            <person name="Hsu J.L."/>
            <person name="Li C.Y."/>
            <person name="Wang Z.W."/>
            <person name="Zhao X."/>
            <person name="Zhong W.Y."/>
            <person name="Ma X.K."/>
            <person name="Ma L."/>
            <person name="Huang J."/>
            <person name="Chen G.Z."/>
            <person name="Huang M.Z."/>
            <person name="Huang L."/>
            <person name="Peng D.H."/>
            <person name="Luo Y.B."/>
            <person name="Zou S.Q."/>
            <person name="Chen S.P."/>
            <person name="Lan S."/>
            <person name="Tsai W.C."/>
            <person name="Van de Peer Y."/>
            <person name="Liu Z.J."/>
        </authorList>
    </citation>
    <scope>NUCLEOTIDE SEQUENCE [LARGE SCALE GENOMIC DNA]</scope>
    <source>
        <strain evidence="5">Lor288</strain>
    </source>
</reference>
<feature type="repeat" description="PPR" evidence="3">
    <location>
        <begin position="438"/>
        <end position="472"/>
    </location>
</feature>
<accession>A0ABR2M7K9</accession>
<evidence type="ECO:0000313" key="5">
    <source>
        <dbReference type="EMBL" id="KAK8959569.1"/>
    </source>
</evidence>
<feature type="compositionally biased region" description="Basic and acidic residues" evidence="4">
    <location>
        <begin position="186"/>
        <end position="206"/>
    </location>
</feature>
<protein>
    <submittedName>
        <fullName evidence="5">Pentatricopeptide repeat-containing protein</fullName>
    </submittedName>
</protein>
<gene>
    <name evidence="5" type="ORF">KSP40_PGU009088</name>
</gene>
<dbReference type="EMBL" id="JBBWWR010000011">
    <property type="protein sequence ID" value="KAK8959569.1"/>
    <property type="molecule type" value="Genomic_DNA"/>
</dbReference>
<dbReference type="Pfam" id="PF01535">
    <property type="entry name" value="PPR"/>
    <property type="match status" value="2"/>
</dbReference>
<evidence type="ECO:0000313" key="6">
    <source>
        <dbReference type="Proteomes" id="UP001412067"/>
    </source>
</evidence>
<feature type="compositionally biased region" description="Low complexity" evidence="4">
    <location>
        <begin position="7"/>
        <end position="21"/>
    </location>
</feature>
<feature type="repeat" description="PPR" evidence="3">
    <location>
        <begin position="297"/>
        <end position="331"/>
    </location>
</feature>
<keyword evidence="6" id="KW-1185">Reference proteome</keyword>
<feature type="repeat" description="PPR" evidence="3">
    <location>
        <begin position="403"/>
        <end position="437"/>
    </location>
</feature>
<feature type="compositionally biased region" description="Basic and acidic residues" evidence="4">
    <location>
        <begin position="565"/>
        <end position="578"/>
    </location>
</feature>
<dbReference type="Proteomes" id="UP001412067">
    <property type="component" value="Unassembled WGS sequence"/>
</dbReference>
<dbReference type="Pfam" id="PF13041">
    <property type="entry name" value="PPR_2"/>
    <property type="match status" value="4"/>
</dbReference>
<dbReference type="PROSITE" id="PS51375">
    <property type="entry name" value="PPR"/>
    <property type="match status" value="7"/>
</dbReference>
<evidence type="ECO:0000256" key="3">
    <source>
        <dbReference type="PROSITE-ProRule" id="PRU00708"/>
    </source>
</evidence>
<organism evidence="5 6">
    <name type="scientific">Platanthera guangdongensis</name>
    <dbReference type="NCBI Taxonomy" id="2320717"/>
    <lineage>
        <taxon>Eukaryota</taxon>
        <taxon>Viridiplantae</taxon>
        <taxon>Streptophyta</taxon>
        <taxon>Embryophyta</taxon>
        <taxon>Tracheophyta</taxon>
        <taxon>Spermatophyta</taxon>
        <taxon>Magnoliopsida</taxon>
        <taxon>Liliopsida</taxon>
        <taxon>Asparagales</taxon>
        <taxon>Orchidaceae</taxon>
        <taxon>Orchidoideae</taxon>
        <taxon>Orchideae</taxon>
        <taxon>Orchidinae</taxon>
        <taxon>Platanthera</taxon>
    </lineage>
</organism>
<feature type="compositionally biased region" description="Basic and acidic residues" evidence="4">
    <location>
        <begin position="46"/>
        <end position="73"/>
    </location>
</feature>
<dbReference type="InterPro" id="IPR011990">
    <property type="entry name" value="TPR-like_helical_dom_sf"/>
</dbReference>
<feature type="repeat" description="PPR" evidence="3">
    <location>
        <begin position="508"/>
        <end position="542"/>
    </location>
</feature>
<feature type="repeat" description="PPR" evidence="3">
    <location>
        <begin position="261"/>
        <end position="291"/>
    </location>
</feature>
<evidence type="ECO:0000256" key="2">
    <source>
        <dbReference type="ARBA" id="ARBA00022737"/>
    </source>
</evidence>
<keyword evidence="2" id="KW-0677">Repeat</keyword>
<comment type="similarity">
    <text evidence="1">Belongs to the PPR family. P subfamily.</text>
</comment>
<comment type="caution">
    <text evidence="5">The sequence shown here is derived from an EMBL/GenBank/DDBJ whole genome shotgun (WGS) entry which is preliminary data.</text>
</comment>
<dbReference type="InterPro" id="IPR002885">
    <property type="entry name" value="PPR_rpt"/>
</dbReference>
<sequence length="590" mass="66589">MAAASISSVSPAQFSHPSSSSGALPKKKPMLTVVRTPDSVRASAQSDHDEKPKEGNERLKEKKTEAVERKKDVSRKIASHKAISVILRREATKAIVDKKNGSINSKKLLPRTVLEALHDRVSALRWESALKAKAKYAGYFSLWDERPLPQASPRRRHDKNGLSGQGVSVNPRGWSHGRDGAGGSRGGHERAPKVAAGGRREQPNPADRGRVAVFDLLREQLWYTPNTGIYIKLIVMLGKCKQSERAHALFQSMAEEGCIINHESYTALVSAYGRSGLFNEAFSLLEYMKNTDGCHPDVQTYSVLIKSCLHYYKFDKVQFLLSDMKNLEIKPNTVTYNTLIDAYGKAERFAEMESSLMEMLGNRECKPDIWTMNATLRAFGGSGQIEMMEKCYDKFQGSGISPDIKTFNILLDSYSKARRYEKMSAVMEYMHKYHFSWTLVTYNIVIDAFGRAGDLKQMEHIFRLMKSERVKPNRVTLCSLVRAYGRAEAVDRIKAVLWYVENLDIMLDTVVFNCLVDAYGRAGRLPEMREVPELMKRRGCSPDKITYSTMIKAYLSRGINDQRVQDLQDRSGEGEGRLSRKKHISQQSEG</sequence>
<feature type="region of interest" description="Disordered" evidence="4">
    <location>
        <begin position="148"/>
        <end position="206"/>
    </location>
</feature>
<name>A0ABR2M7K9_9ASPA</name>
<feature type="region of interest" description="Disordered" evidence="4">
    <location>
        <begin position="1"/>
        <end position="73"/>
    </location>
</feature>
<dbReference type="Gene3D" id="1.25.40.10">
    <property type="entry name" value="Tetratricopeptide repeat domain"/>
    <property type="match status" value="4"/>
</dbReference>
<evidence type="ECO:0000256" key="4">
    <source>
        <dbReference type="SAM" id="MobiDB-lite"/>
    </source>
</evidence>
<dbReference type="PANTHER" id="PTHR47874:SF6">
    <property type="entry name" value="PENTATRICOPEPTIDE REPEAT-CONTAINING PROTEIN"/>
    <property type="match status" value="1"/>
</dbReference>
<dbReference type="PANTHER" id="PTHR47874">
    <property type="entry name" value="EXPRESSED PROTEIN"/>
    <property type="match status" value="1"/>
</dbReference>